<keyword evidence="7" id="KW-1185">Reference proteome</keyword>
<comment type="subcellular location">
    <subcellularLocation>
        <location evidence="1">Cell envelope</location>
    </subcellularLocation>
</comment>
<dbReference type="SUPFAM" id="SSF52833">
    <property type="entry name" value="Thioredoxin-like"/>
    <property type="match status" value="1"/>
</dbReference>
<dbReference type="PANTHER" id="PTHR42852:SF6">
    <property type="entry name" value="THIOL:DISULFIDE INTERCHANGE PROTEIN DSBE"/>
    <property type="match status" value="1"/>
</dbReference>
<feature type="domain" description="Thioredoxin" evidence="5">
    <location>
        <begin position="60"/>
        <end position="206"/>
    </location>
</feature>
<dbReference type="CDD" id="cd02966">
    <property type="entry name" value="TlpA_like_family"/>
    <property type="match status" value="1"/>
</dbReference>
<keyword evidence="4" id="KW-0676">Redox-active center</keyword>
<protein>
    <submittedName>
        <fullName evidence="6">Thiol:disulfide interchange protein TlpA</fullName>
    </submittedName>
</protein>
<dbReference type="EMBL" id="BPQR01000051">
    <property type="protein sequence ID" value="GJE07699.1"/>
    <property type="molecule type" value="Genomic_DNA"/>
</dbReference>
<sequence length="209" mass="21309">MRAALAVGGLVLAGAIAGLALYARPPGGNGPAASQPCAGSEPAAHRVDGAARGEVAAMQAVAPRPAPTLSFKDREGAEVALSDLKGKMLLVNLWATWCAPCKAEMPALDKLQAEEGGAGFAVVAINVDTRNLDRPPRWLAENGIDRLAFYADPGGRVLPAVQRDTGSTGLPTTLLVDAAGCTIGVMKGPADWAGADARRLIRAALGRPG</sequence>
<proteinExistence type="predicted"/>
<dbReference type="InterPro" id="IPR013740">
    <property type="entry name" value="Redoxin"/>
</dbReference>
<dbReference type="PANTHER" id="PTHR42852">
    <property type="entry name" value="THIOL:DISULFIDE INTERCHANGE PROTEIN DSBE"/>
    <property type="match status" value="1"/>
</dbReference>
<name>A0ABQ4SYU2_9HYPH</name>
<dbReference type="PROSITE" id="PS51352">
    <property type="entry name" value="THIOREDOXIN_2"/>
    <property type="match status" value="1"/>
</dbReference>
<organism evidence="6 7">
    <name type="scientific">Methylobacterium jeotgali</name>
    <dbReference type="NCBI Taxonomy" id="381630"/>
    <lineage>
        <taxon>Bacteria</taxon>
        <taxon>Pseudomonadati</taxon>
        <taxon>Pseudomonadota</taxon>
        <taxon>Alphaproteobacteria</taxon>
        <taxon>Hyphomicrobiales</taxon>
        <taxon>Methylobacteriaceae</taxon>
        <taxon>Methylobacterium</taxon>
    </lineage>
</organism>
<evidence type="ECO:0000256" key="3">
    <source>
        <dbReference type="ARBA" id="ARBA00023157"/>
    </source>
</evidence>
<dbReference type="RefSeq" id="WP_238277025.1">
    <property type="nucleotide sequence ID" value="NZ_BPQR01000051.1"/>
</dbReference>
<evidence type="ECO:0000313" key="7">
    <source>
        <dbReference type="Proteomes" id="UP001055102"/>
    </source>
</evidence>
<dbReference type="NCBIfam" id="NF047696">
    <property type="entry name" value="ThlDiSintTplARhiz"/>
    <property type="match status" value="1"/>
</dbReference>
<keyword evidence="2" id="KW-0201">Cytochrome c-type biogenesis</keyword>
<dbReference type="Proteomes" id="UP001055102">
    <property type="component" value="Unassembled WGS sequence"/>
</dbReference>
<comment type="caution">
    <text evidence="6">The sequence shown here is derived from an EMBL/GenBank/DDBJ whole genome shotgun (WGS) entry which is preliminary data.</text>
</comment>
<dbReference type="PROSITE" id="PS00194">
    <property type="entry name" value="THIOREDOXIN_1"/>
    <property type="match status" value="1"/>
</dbReference>
<keyword evidence="3" id="KW-1015">Disulfide bond</keyword>
<dbReference type="Gene3D" id="3.40.30.10">
    <property type="entry name" value="Glutaredoxin"/>
    <property type="match status" value="1"/>
</dbReference>
<reference evidence="6" key="1">
    <citation type="journal article" date="2021" name="Front. Microbiol.">
        <title>Comprehensive Comparative Genomics and Phenotyping of Methylobacterium Species.</title>
        <authorList>
            <person name="Alessa O."/>
            <person name="Ogura Y."/>
            <person name="Fujitani Y."/>
            <person name="Takami H."/>
            <person name="Hayashi T."/>
            <person name="Sahin N."/>
            <person name="Tani A."/>
        </authorList>
    </citation>
    <scope>NUCLEOTIDE SEQUENCE</scope>
    <source>
        <strain evidence="6">LMG 23639</strain>
    </source>
</reference>
<accession>A0ABQ4SYU2</accession>
<dbReference type="InterPro" id="IPR036249">
    <property type="entry name" value="Thioredoxin-like_sf"/>
</dbReference>
<dbReference type="InterPro" id="IPR050553">
    <property type="entry name" value="Thioredoxin_ResA/DsbE_sf"/>
</dbReference>
<evidence type="ECO:0000313" key="6">
    <source>
        <dbReference type="EMBL" id="GJE07699.1"/>
    </source>
</evidence>
<dbReference type="Pfam" id="PF08534">
    <property type="entry name" value="Redoxin"/>
    <property type="match status" value="1"/>
</dbReference>
<dbReference type="InterPro" id="IPR017937">
    <property type="entry name" value="Thioredoxin_CS"/>
</dbReference>
<evidence type="ECO:0000259" key="5">
    <source>
        <dbReference type="PROSITE" id="PS51352"/>
    </source>
</evidence>
<dbReference type="InterPro" id="IPR013766">
    <property type="entry name" value="Thioredoxin_domain"/>
</dbReference>
<evidence type="ECO:0000256" key="4">
    <source>
        <dbReference type="ARBA" id="ARBA00023284"/>
    </source>
</evidence>
<gene>
    <name evidence="6" type="primary">tlpA</name>
    <name evidence="6" type="ORF">AOPFMNJM_3029</name>
</gene>
<evidence type="ECO:0000256" key="2">
    <source>
        <dbReference type="ARBA" id="ARBA00022748"/>
    </source>
</evidence>
<evidence type="ECO:0000256" key="1">
    <source>
        <dbReference type="ARBA" id="ARBA00004196"/>
    </source>
</evidence>
<reference evidence="6" key="2">
    <citation type="submission" date="2021-08" db="EMBL/GenBank/DDBJ databases">
        <authorList>
            <person name="Tani A."/>
            <person name="Ola A."/>
            <person name="Ogura Y."/>
            <person name="Katsura K."/>
            <person name="Hayashi T."/>
        </authorList>
    </citation>
    <scope>NUCLEOTIDE SEQUENCE</scope>
    <source>
        <strain evidence="6">LMG 23639</strain>
    </source>
</reference>